<gene>
    <name evidence="2" type="ORF">BXYJ_LOCUS8871</name>
</gene>
<feature type="region of interest" description="Disordered" evidence="1">
    <location>
        <begin position="689"/>
        <end position="803"/>
    </location>
</feature>
<feature type="region of interest" description="Disordered" evidence="1">
    <location>
        <begin position="1"/>
        <end position="111"/>
    </location>
</feature>
<feature type="compositionally biased region" description="Polar residues" evidence="1">
    <location>
        <begin position="710"/>
        <end position="720"/>
    </location>
</feature>
<dbReference type="Proteomes" id="UP000659654">
    <property type="component" value="Unassembled WGS sequence"/>
</dbReference>
<feature type="compositionally biased region" description="Polar residues" evidence="1">
    <location>
        <begin position="79"/>
        <end position="88"/>
    </location>
</feature>
<reference evidence="3" key="2">
    <citation type="submission" date="2020-08" db="EMBL/GenBank/DDBJ databases">
        <authorList>
            <person name="Kikuchi T."/>
        </authorList>
    </citation>
    <scope>NUCLEOTIDE SEQUENCE</scope>
    <source>
        <strain evidence="2">Ka4C1</strain>
    </source>
</reference>
<protein>
    <submittedName>
        <fullName evidence="2">(pine wood nematode) hypothetical protein</fullName>
    </submittedName>
</protein>
<reference evidence="6" key="1">
    <citation type="submission" date="2016-11" db="UniProtKB">
        <authorList>
            <consortium name="WormBaseParasite"/>
        </authorList>
    </citation>
    <scope>IDENTIFICATION</scope>
</reference>
<accession>A0A1I7RHT8</accession>
<organism evidence="4 6">
    <name type="scientific">Bursaphelenchus xylophilus</name>
    <name type="common">Pinewood nematode worm</name>
    <name type="synonym">Aphelenchoides xylophilus</name>
    <dbReference type="NCBI Taxonomy" id="6326"/>
    <lineage>
        <taxon>Eukaryota</taxon>
        <taxon>Metazoa</taxon>
        <taxon>Ecdysozoa</taxon>
        <taxon>Nematoda</taxon>
        <taxon>Chromadorea</taxon>
        <taxon>Rhabditida</taxon>
        <taxon>Tylenchina</taxon>
        <taxon>Tylenchomorpha</taxon>
        <taxon>Aphelenchoidea</taxon>
        <taxon>Aphelenchoididae</taxon>
        <taxon>Bursaphelenchus</taxon>
    </lineage>
</organism>
<dbReference type="WBParaSite" id="BXY_0026700.1">
    <property type="protein sequence ID" value="BXY_0026700.1"/>
    <property type="gene ID" value="BXY_0026700"/>
</dbReference>
<dbReference type="OrthoDB" id="5823973at2759"/>
<evidence type="ECO:0000313" key="5">
    <source>
        <dbReference type="Proteomes" id="UP000659654"/>
    </source>
</evidence>
<evidence type="ECO:0000256" key="1">
    <source>
        <dbReference type="SAM" id="MobiDB-lite"/>
    </source>
</evidence>
<evidence type="ECO:0000313" key="6">
    <source>
        <dbReference type="WBParaSite" id="BXY_0026700.1"/>
    </source>
</evidence>
<feature type="region of interest" description="Disordered" evidence="1">
    <location>
        <begin position="203"/>
        <end position="294"/>
    </location>
</feature>
<feature type="compositionally biased region" description="Polar residues" evidence="1">
    <location>
        <begin position="520"/>
        <end position="539"/>
    </location>
</feature>
<keyword evidence="5" id="KW-1185">Reference proteome</keyword>
<dbReference type="Proteomes" id="UP000095284">
    <property type="component" value="Unplaced"/>
</dbReference>
<dbReference type="EMBL" id="CAJFDI010000004">
    <property type="protein sequence ID" value="CAD5226090.1"/>
    <property type="molecule type" value="Genomic_DNA"/>
</dbReference>
<feature type="compositionally biased region" description="Basic and acidic residues" evidence="1">
    <location>
        <begin position="602"/>
        <end position="617"/>
    </location>
</feature>
<dbReference type="AlphaFoldDB" id="A0A1I7RHT8"/>
<proteinExistence type="predicted"/>
<dbReference type="EMBL" id="CAJFCV020000004">
    <property type="protein sequence ID" value="CAG9115393.1"/>
    <property type="molecule type" value="Genomic_DNA"/>
</dbReference>
<feature type="region of interest" description="Disordered" evidence="1">
    <location>
        <begin position="513"/>
        <end position="617"/>
    </location>
</feature>
<feature type="compositionally biased region" description="Basic and acidic residues" evidence="1">
    <location>
        <begin position="689"/>
        <end position="702"/>
    </location>
</feature>
<evidence type="ECO:0000313" key="2">
    <source>
        <dbReference type="EMBL" id="CAD5226090.1"/>
    </source>
</evidence>
<feature type="compositionally biased region" description="Polar residues" evidence="1">
    <location>
        <begin position="282"/>
        <end position="291"/>
    </location>
</feature>
<name>A0A1I7RHT8_BURXY</name>
<sequence>MSSDDGNLIIAEEPEEEKPSTEPAPSNAQASKNLEAPPLLVSKSPNNGHQLDGMDPKATNPAPSARSQPSPAVQASPSNDPQPGPSNAESSTEKTKPKPKPKTNAQQTFDFDYNGPPVSVSNAMALELVNRFGLNNAWGAFLKLRGYKIPYDKSIPQPPEHVQALKRFRRKIRNVRETFNQYRDEGQDTDPFMTRDFVIELKGNGEEEKPESPTPAKRKANGKPVENEEDQSASVNANKPNGDVNVTIPTDPTPPAKRQRKPKKDTKKDQGVPLNAPLTIGITPQVSSSGPPSDGVLNKRIDEIVTNVIDRVMSTAGNATASSTHVNTTAPIVTAATSVAKNEPTLPSVTIPTTGPTLQINPSQLPQLSMEQIQEMYRQNSSLFASLPPHGFPIQSLLTTTTLNPTSRAAPPLISPAASMALNQNSSRFFFQNTPGHFVEQTAAQMFLPPTPQPTPSINGHPFPFAGPGLGTASLIRALQIPQPHQVHTVPITNWAQPIQPVVSQIEHKEPKKAAEIVVSQPTTSQPQETSSDQCATPSEKSKTKETPPEPEKSTGRKTPKSEPKKSEESKEEKEQTKPVDKTPTPEPEPERPLKSARKFYTKKDKDEERKTTELQKKIESMEERIQELEENLTAEKQKFTAQKKRMDTMRDKLKKKDDELQTAKIDYACQKTDNITLREQMEKLREENESLKKRLTNYEKTEELDESAAQESDQNSKSPSPVAKRRGRRQTTRLDPSPSVNSRAGSRRASTPVKKPAPRKRKSDLNESAASNNNEEDNEEGNRRQSKRISAARSKILFSSMM</sequence>
<feature type="compositionally biased region" description="Low complexity" evidence="1">
    <location>
        <begin position="61"/>
        <end position="78"/>
    </location>
</feature>
<dbReference type="Proteomes" id="UP000582659">
    <property type="component" value="Unassembled WGS sequence"/>
</dbReference>
<evidence type="ECO:0000313" key="3">
    <source>
        <dbReference type="EMBL" id="CAG9115393.1"/>
    </source>
</evidence>
<dbReference type="SMR" id="A0A1I7RHT8"/>
<evidence type="ECO:0000313" key="4">
    <source>
        <dbReference type="Proteomes" id="UP000095284"/>
    </source>
</evidence>
<feature type="compositionally biased region" description="Basic and acidic residues" evidence="1">
    <location>
        <begin position="540"/>
        <end position="581"/>
    </location>
</feature>